<feature type="transmembrane region" description="Helical" evidence="2">
    <location>
        <begin position="292"/>
        <end position="319"/>
    </location>
</feature>
<comment type="caution">
    <text evidence="3">The sequence shown here is derived from an EMBL/GenBank/DDBJ whole genome shotgun (WGS) entry which is preliminary data.</text>
</comment>
<dbReference type="PATRIC" id="fig|1075402.3.peg.5469"/>
<evidence type="ECO:0000313" key="4">
    <source>
        <dbReference type="Proteomes" id="UP000176101"/>
    </source>
</evidence>
<feature type="transmembrane region" description="Helical" evidence="2">
    <location>
        <begin position="93"/>
        <end position="119"/>
    </location>
</feature>
<dbReference type="OrthoDB" id="4216285at2"/>
<sequence length="454" mass="45283">MLALRLARGAPPTVLLRRLLLVGASGGVGFLLLSALGYALEHPEATGDARIRLLWCLVPLAATVHLAAAVARTETGARAMSGLDAAGIGPARLPALAAVSATLSSLLGSALGLLVFLLLRGDVHGVPYSGVASELLGGQRPMPTAAALTLLCVTPLSAACVSALTVRTAPTRRGVPAPARTEPTGPEAASPRAVPDTAAQPVRQTRAAGAVRSAYPGTAGAPEHGPGPAPSEPAGARRQSVTAPAGLPWGTALVATGVALVAFTHSGPSSALRGDELLPLPGTLDGSPPGVLLGWLLTACGLVLAGPGLTYLCGRLIGLGRPGVLRLLAGRTLQEEARRIGPPVGAMCAVASGGLAALELYGDLPAGEPRVFGPLTALGAGLVLCCVAASLLTATGECRTARTAATDTLRHIGAPRSLLRRAAAVRGVSLVALLVPVIWAVGTLAALPLRSTVG</sequence>
<keyword evidence="4" id="KW-1185">Reference proteome</keyword>
<evidence type="ECO:0000256" key="1">
    <source>
        <dbReference type="SAM" id="MobiDB-lite"/>
    </source>
</evidence>
<accession>A0A1E7JRH7</accession>
<feature type="transmembrane region" description="Helical" evidence="2">
    <location>
        <begin position="52"/>
        <end position="72"/>
    </location>
</feature>
<keyword evidence="2" id="KW-1133">Transmembrane helix</keyword>
<keyword evidence="2" id="KW-0472">Membrane</keyword>
<evidence type="ECO:0000313" key="3">
    <source>
        <dbReference type="EMBL" id="OEU91382.1"/>
    </source>
</evidence>
<dbReference type="AlphaFoldDB" id="A0A1E7JRH7"/>
<proteinExistence type="predicted"/>
<organism evidence="3 4">
    <name type="scientific">Streptomyces oceani</name>
    <dbReference type="NCBI Taxonomy" id="1075402"/>
    <lineage>
        <taxon>Bacteria</taxon>
        <taxon>Bacillati</taxon>
        <taxon>Actinomycetota</taxon>
        <taxon>Actinomycetes</taxon>
        <taxon>Kitasatosporales</taxon>
        <taxon>Streptomycetaceae</taxon>
        <taxon>Streptomyces</taxon>
    </lineage>
</organism>
<feature type="transmembrane region" description="Helical" evidence="2">
    <location>
        <begin position="423"/>
        <end position="447"/>
    </location>
</feature>
<feature type="transmembrane region" description="Helical" evidence="2">
    <location>
        <begin position="372"/>
        <end position="392"/>
    </location>
</feature>
<feature type="transmembrane region" description="Helical" evidence="2">
    <location>
        <begin position="247"/>
        <end position="272"/>
    </location>
</feature>
<feature type="transmembrane region" description="Helical" evidence="2">
    <location>
        <begin position="145"/>
        <end position="166"/>
    </location>
</feature>
<name>A0A1E7JRH7_9ACTN</name>
<dbReference type="STRING" id="1075402.AN216_24915"/>
<dbReference type="Proteomes" id="UP000176101">
    <property type="component" value="Unassembled WGS sequence"/>
</dbReference>
<dbReference type="EMBL" id="LJGU01000158">
    <property type="protein sequence ID" value="OEU91382.1"/>
    <property type="molecule type" value="Genomic_DNA"/>
</dbReference>
<feature type="transmembrane region" description="Helical" evidence="2">
    <location>
        <begin position="20"/>
        <end position="40"/>
    </location>
</feature>
<feature type="region of interest" description="Disordered" evidence="1">
    <location>
        <begin position="172"/>
        <end position="240"/>
    </location>
</feature>
<gene>
    <name evidence="3" type="ORF">AN216_24915</name>
</gene>
<protein>
    <submittedName>
        <fullName evidence="3">Uncharacterized protein</fullName>
    </submittedName>
</protein>
<reference evidence="3 4" key="1">
    <citation type="journal article" date="2016" name="Front. Microbiol.">
        <title>Comparative Genomics Analysis of Streptomyces Species Reveals Their Adaptation to the Marine Environment and Their Diversity at the Genomic Level.</title>
        <authorList>
            <person name="Tian X."/>
            <person name="Zhang Z."/>
            <person name="Yang T."/>
            <person name="Chen M."/>
            <person name="Li J."/>
            <person name="Chen F."/>
            <person name="Yang J."/>
            <person name="Li W."/>
            <person name="Zhang B."/>
            <person name="Zhang Z."/>
            <person name="Wu J."/>
            <person name="Zhang C."/>
            <person name="Long L."/>
            <person name="Xiao J."/>
        </authorList>
    </citation>
    <scope>NUCLEOTIDE SEQUENCE [LARGE SCALE GENOMIC DNA]</scope>
    <source>
        <strain evidence="3 4">SCSIO 02100</strain>
    </source>
</reference>
<evidence type="ECO:0000256" key="2">
    <source>
        <dbReference type="SAM" id="Phobius"/>
    </source>
</evidence>
<feature type="transmembrane region" description="Helical" evidence="2">
    <location>
        <begin position="340"/>
        <end position="360"/>
    </location>
</feature>
<keyword evidence="2" id="KW-0812">Transmembrane</keyword>